<evidence type="ECO:0000313" key="3">
    <source>
        <dbReference type="EMBL" id="CAF2075840.1"/>
    </source>
</evidence>
<keyword evidence="2" id="KW-0812">Transmembrane</keyword>
<keyword evidence="2" id="KW-1133">Transmembrane helix</keyword>
<feature type="transmembrane region" description="Helical" evidence="2">
    <location>
        <begin position="59"/>
        <end position="82"/>
    </location>
</feature>
<dbReference type="Proteomes" id="UP000663887">
    <property type="component" value="Unassembled WGS sequence"/>
</dbReference>
<gene>
    <name evidence="3" type="ORF">WKI299_LOCUS15112</name>
    <name evidence="4" type="ORF">XDN619_LOCUS29008</name>
</gene>
<feature type="compositionally biased region" description="Basic and acidic residues" evidence="1">
    <location>
        <begin position="8"/>
        <end position="23"/>
    </location>
</feature>
<evidence type="ECO:0008006" key="6">
    <source>
        <dbReference type="Google" id="ProtNLM"/>
    </source>
</evidence>
<evidence type="ECO:0000256" key="1">
    <source>
        <dbReference type="SAM" id="MobiDB-lite"/>
    </source>
</evidence>
<dbReference type="EMBL" id="CAJNRF010005887">
    <property type="protein sequence ID" value="CAF2075840.1"/>
    <property type="molecule type" value="Genomic_DNA"/>
</dbReference>
<proteinExistence type="predicted"/>
<dbReference type="AlphaFoldDB" id="A0A816Y187"/>
<name>A0A816Y187_9BILA</name>
<evidence type="ECO:0000256" key="2">
    <source>
        <dbReference type="SAM" id="Phobius"/>
    </source>
</evidence>
<dbReference type="EMBL" id="CAJNRG010014127">
    <property type="protein sequence ID" value="CAF2153256.1"/>
    <property type="molecule type" value="Genomic_DNA"/>
</dbReference>
<feature type="region of interest" description="Disordered" evidence="1">
    <location>
        <begin position="1"/>
        <end position="23"/>
    </location>
</feature>
<keyword evidence="2" id="KW-0472">Membrane</keyword>
<protein>
    <recommendedName>
        <fullName evidence="6">CLLAC-motif containing domain-containing protein</fullName>
    </recommendedName>
</protein>
<comment type="caution">
    <text evidence="4">The sequence shown here is derived from an EMBL/GenBank/DDBJ whole genome shotgun (WGS) entry which is preliminary data.</text>
</comment>
<evidence type="ECO:0000313" key="5">
    <source>
        <dbReference type="Proteomes" id="UP000663887"/>
    </source>
</evidence>
<accession>A0A816Y187</accession>
<evidence type="ECO:0000313" key="4">
    <source>
        <dbReference type="EMBL" id="CAF2153256.1"/>
    </source>
</evidence>
<reference evidence="4" key="1">
    <citation type="submission" date="2021-02" db="EMBL/GenBank/DDBJ databases">
        <authorList>
            <person name="Nowell W R."/>
        </authorList>
    </citation>
    <scope>NUCLEOTIDE SEQUENCE</scope>
</reference>
<dbReference type="Proteomes" id="UP000663856">
    <property type="component" value="Unassembled WGS sequence"/>
</dbReference>
<sequence length="144" mass="15641">MEFVPRNQQRERFPVGQTDDKMTSKMKAETVHGKEINNASQGIPWIQTGKASWCTWQKALLIALIILSVIFLIVVIVIGVYLGRLSGSGSSSSNSSAVSSLSQCSNYTLDTDASRLTTYSATTTGCDSTVYATPLSYCSKIDMI</sequence>
<organism evidence="4 5">
    <name type="scientific">Rotaria magnacalcarata</name>
    <dbReference type="NCBI Taxonomy" id="392030"/>
    <lineage>
        <taxon>Eukaryota</taxon>
        <taxon>Metazoa</taxon>
        <taxon>Spiralia</taxon>
        <taxon>Gnathifera</taxon>
        <taxon>Rotifera</taxon>
        <taxon>Eurotatoria</taxon>
        <taxon>Bdelloidea</taxon>
        <taxon>Philodinida</taxon>
        <taxon>Philodinidae</taxon>
        <taxon>Rotaria</taxon>
    </lineage>
</organism>